<organism evidence="4 5">
    <name type="scientific">Mus spicilegus</name>
    <name type="common">Mound-building mouse</name>
    <dbReference type="NCBI Taxonomy" id="10103"/>
    <lineage>
        <taxon>Eukaryota</taxon>
        <taxon>Metazoa</taxon>
        <taxon>Chordata</taxon>
        <taxon>Craniata</taxon>
        <taxon>Vertebrata</taxon>
        <taxon>Euteleostomi</taxon>
        <taxon>Mammalia</taxon>
        <taxon>Eutheria</taxon>
        <taxon>Euarchontoglires</taxon>
        <taxon>Glires</taxon>
        <taxon>Rodentia</taxon>
        <taxon>Myomorpha</taxon>
        <taxon>Muroidea</taxon>
        <taxon>Muridae</taxon>
        <taxon>Murinae</taxon>
        <taxon>Mus</taxon>
        <taxon>Mus</taxon>
    </lineage>
</organism>
<dbReference type="PANTHER" id="PTHR11417">
    <property type="entry name" value="SOMATOTROPIN,PROLACTIN"/>
    <property type="match status" value="1"/>
</dbReference>
<proteinExistence type="inferred from homology"/>
<keyword evidence="3" id="KW-0964">Secreted</keyword>
<dbReference type="GO" id="GO:0008284">
    <property type="term" value="P:positive regulation of cell population proliferation"/>
    <property type="evidence" value="ECO:0007669"/>
    <property type="project" value="TreeGrafter"/>
</dbReference>
<protein>
    <submittedName>
        <fullName evidence="4">Prolactin family 3, subfamily c, member 1</fullName>
    </submittedName>
</protein>
<dbReference type="SUPFAM" id="SSF47266">
    <property type="entry name" value="4-helical cytokines"/>
    <property type="match status" value="1"/>
</dbReference>
<dbReference type="AlphaFoldDB" id="A0A8C6MWL7"/>
<reference evidence="4" key="2">
    <citation type="submission" date="2025-09" db="UniProtKB">
        <authorList>
            <consortium name="Ensembl"/>
        </authorList>
    </citation>
    <scope>IDENTIFICATION</scope>
</reference>
<dbReference type="GO" id="GO:0005615">
    <property type="term" value="C:extracellular space"/>
    <property type="evidence" value="ECO:0007669"/>
    <property type="project" value="TreeGrafter"/>
</dbReference>
<accession>A0A8C6MWL7</accession>
<dbReference type="CDD" id="cd10288">
    <property type="entry name" value="prolactin_like"/>
    <property type="match status" value="1"/>
</dbReference>
<evidence type="ECO:0000313" key="4">
    <source>
        <dbReference type="Ensembl" id="ENSMSIP00000017726.1"/>
    </source>
</evidence>
<evidence type="ECO:0000256" key="2">
    <source>
        <dbReference type="ARBA" id="ARBA00008474"/>
    </source>
</evidence>
<dbReference type="Pfam" id="PF00103">
    <property type="entry name" value="Hormone_1"/>
    <property type="match status" value="1"/>
</dbReference>
<evidence type="ECO:0000256" key="1">
    <source>
        <dbReference type="ARBA" id="ARBA00004613"/>
    </source>
</evidence>
<evidence type="ECO:0000313" key="5">
    <source>
        <dbReference type="Proteomes" id="UP000694415"/>
    </source>
</evidence>
<dbReference type="GO" id="GO:0046427">
    <property type="term" value="P:positive regulation of receptor signaling pathway via JAK-STAT"/>
    <property type="evidence" value="ECO:0007669"/>
    <property type="project" value="TreeGrafter"/>
</dbReference>
<dbReference type="FunFam" id="1.20.1250.10:FF:000066">
    <property type="entry name" value="Prolactin-3C1"/>
    <property type="match status" value="1"/>
</dbReference>
<dbReference type="GO" id="GO:0030879">
    <property type="term" value="P:mammary gland development"/>
    <property type="evidence" value="ECO:0007669"/>
    <property type="project" value="TreeGrafter"/>
</dbReference>
<dbReference type="GO" id="GO:0007565">
    <property type="term" value="P:female pregnancy"/>
    <property type="evidence" value="ECO:0007669"/>
    <property type="project" value="TreeGrafter"/>
</dbReference>
<dbReference type="Gene3D" id="1.20.1250.10">
    <property type="match status" value="1"/>
</dbReference>
<keyword evidence="5" id="KW-1185">Reference proteome</keyword>
<dbReference type="GeneTree" id="ENSGT00950000182818"/>
<dbReference type="Proteomes" id="UP000694415">
    <property type="component" value="Unplaced"/>
</dbReference>
<name>A0A8C6MWL7_MUSSI</name>
<reference evidence="4" key="1">
    <citation type="submission" date="2025-08" db="UniProtKB">
        <authorList>
            <consortium name="Ensembl"/>
        </authorList>
    </citation>
    <scope>IDENTIFICATION</scope>
</reference>
<sequence length="212" mass="24702">MQLSLTQARTWKGLFLLVSCMFLWVYVTATRYDRKSNEEIYDNLLSSSRHTHRVAKKMYKILDSKLTDGVCFRKKNTKMCQTISTHSVKKNEDLLKVIINVSNFWTYPLKMLIPAVLTHLDSDDGMMTRAVELNYGNKVVLEGAKALLSRIQPGIEENNEPDRWSDLRELRSSKKNKHLLAFCKFFYCLHKDTKMVTCYLRALKHGKIKTIC</sequence>
<evidence type="ECO:0000256" key="3">
    <source>
        <dbReference type="ARBA" id="ARBA00022525"/>
    </source>
</evidence>
<dbReference type="InterPro" id="IPR001400">
    <property type="entry name" value="Somatotropin/Prolactin"/>
</dbReference>
<comment type="subcellular location">
    <subcellularLocation>
        <location evidence="1">Secreted</location>
    </subcellularLocation>
</comment>
<dbReference type="GO" id="GO:0005179">
    <property type="term" value="F:hormone activity"/>
    <property type="evidence" value="ECO:0007669"/>
    <property type="project" value="InterPro"/>
</dbReference>
<dbReference type="PANTHER" id="PTHR11417:SF34">
    <property type="entry name" value="PROLACTIN-3C1"/>
    <property type="match status" value="1"/>
</dbReference>
<dbReference type="GO" id="GO:0031667">
    <property type="term" value="P:response to nutrient levels"/>
    <property type="evidence" value="ECO:0007669"/>
    <property type="project" value="TreeGrafter"/>
</dbReference>
<dbReference type="GO" id="GO:0005148">
    <property type="term" value="F:prolactin receptor binding"/>
    <property type="evidence" value="ECO:0007669"/>
    <property type="project" value="TreeGrafter"/>
</dbReference>
<dbReference type="InterPro" id="IPR009079">
    <property type="entry name" value="4_helix_cytokine-like_core"/>
</dbReference>
<dbReference type="GO" id="GO:1903489">
    <property type="term" value="P:positive regulation of lactation"/>
    <property type="evidence" value="ECO:0007669"/>
    <property type="project" value="TreeGrafter"/>
</dbReference>
<dbReference type="Ensembl" id="ENSMSIT00000022425.1">
    <property type="protein sequence ID" value="ENSMSIP00000017726.1"/>
    <property type="gene ID" value="ENSMSIG00000015107.1"/>
</dbReference>
<comment type="similarity">
    <text evidence="2">Belongs to the somatotropin/prolactin family.</text>
</comment>